<comment type="caution">
    <text evidence="2">The sequence shown here is derived from an EMBL/GenBank/DDBJ whole genome shotgun (WGS) entry which is preliminary data.</text>
</comment>
<accession>A0A814XZB3</accession>
<evidence type="ECO:0000313" key="5">
    <source>
        <dbReference type="Proteomes" id="UP000663877"/>
    </source>
</evidence>
<name>A0A814XZB3_9BILA</name>
<protein>
    <recommendedName>
        <fullName evidence="1">DED domain-containing protein</fullName>
    </recommendedName>
</protein>
<dbReference type="InterPro" id="IPR001875">
    <property type="entry name" value="DED_dom"/>
</dbReference>
<evidence type="ECO:0000313" key="4">
    <source>
        <dbReference type="Proteomes" id="UP000663832"/>
    </source>
</evidence>
<dbReference type="EMBL" id="CAJNOI010000276">
    <property type="protein sequence ID" value="CAF1222493.1"/>
    <property type="molecule type" value="Genomic_DNA"/>
</dbReference>
<proteinExistence type="predicted"/>
<evidence type="ECO:0000259" key="1">
    <source>
        <dbReference type="PROSITE" id="PS50168"/>
    </source>
</evidence>
<evidence type="ECO:0000313" key="2">
    <source>
        <dbReference type="EMBL" id="CAF1222493.1"/>
    </source>
</evidence>
<dbReference type="EMBL" id="CAJNOM010000591">
    <property type="protein sequence ID" value="CAF1514212.1"/>
    <property type="molecule type" value="Genomic_DNA"/>
</dbReference>
<dbReference type="InterPro" id="IPR011029">
    <property type="entry name" value="DEATH-like_dom_sf"/>
</dbReference>
<dbReference type="OrthoDB" id="100767at2759"/>
<dbReference type="Proteomes" id="UP000663832">
    <property type="component" value="Unassembled WGS sequence"/>
</dbReference>
<dbReference type="Proteomes" id="UP000663877">
    <property type="component" value="Unassembled WGS sequence"/>
</dbReference>
<dbReference type="Gene3D" id="1.10.533.10">
    <property type="entry name" value="Death Domain, Fas"/>
    <property type="match status" value="1"/>
</dbReference>
<dbReference type="GO" id="GO:0042981">
    <property type="term" value="P:regulation of apoptotic process"/>
    <property type="evidence" value="ECO:0007669"/>
    <property type="project" value="InterPro"/>
</dbReference>
<gene>
    <name evidence="2" type="ORF">BJG266_LOCUS28061</name>
    <name evidence="3" type="ORF">QVE165_LOCUS44333</name>
</gene>
<dbReference type="Pfam" id="PF01335">
    <property type="entry name" value="DED"/>
    <property type="match status" value="1"/>
</dbReference>
<keyword evidence="4" id="KW-1185">Reference proteome</keyword>
<feature type="domain" description="DED" evidence="1">
    <location>
        <begin position="7"/>
        <end position="91"/>
    </location>
</feature>
<dbReference type="AlphaFoldDB" id="A0A814XZB3"/>
<dbReference type="PROSITE" id="PS50168">
    <property type="entry name" value="DED"/>
    <property type="match status" value="1"/>
</dbReference>
<dbReference type="SUPFAM" id="SSF47986">
    <property type="entry name" value="DEATH domain"/>
    <property type="match status" value="1"/>
</dbReference>
<sequence>MERSNFRLRAILLDIDQQLTNDERKRLSFLIGCEDAPRRLIDTVAKDGSASMTDIWEALFDRRKITADNVNYLIERLEKIQRLDLVQLLKKYSPVPFSLSATPTAENRNELEQRAAMSNLFNRTDPQNYS</sequence>
<evidence type="ECO:0000313" key="3">
    <source>
        <dbReference type="EMBL" id="CAF1514212.1"/>
    </source>
</evidence>
<organism evidence="2 5">
    <name type="scientific">Adineta steineri</name>
    <dbReference type="NCBI Taxonomy" id="433720"/>
    <lineage>
        <taxon>Eukaryota</taxon>
        <taxon>Metazoa</taxon>
        <taxon>Spiralia</taxon>
        <taxon>Gnathifera</taxon>
        <taxon>Rotifera</taxon>
        <taxon>Eurotatoria</taxon>
        <taxon>Bdelloidea</taxon>
        <taxon>Adinetida</taxon>
        <taxon>Adinetidae</taxon>
        <taxon>Adineta</taxon>
    </lineage>
</organism>
<reference evidence="2" key="1">
    <citation type="submission" date="2021-02" db="EMBL/GenBank/DDBJ databases">
        <authorList>
            <person name="Nowell W R."/>
        </authorList>
    </citation>
    <scope>NUCLEOTIDE SEQUENCE</scope>
</reference>